<organism evidence="2 3">
    <name type="scientific">Holdemanella biformis</name>
    <dbReference type="NCBI Taxonomy" id="1735"/>
    <lineage>
        <taxon>Bacteria</taxon>
        <taxon>Bacillati</taxon>
        <taxon>Bacillota</taxon>
        <taxon>Erysipelotrichia</taxon>
        <taxon>Erysipelotrichales</taxon>
        <taxon>Erysipelotrichaceae</taxon>
        <taxon>Holdemanella</taxon>
    </lineage>
</organism>
<gene>
    <name evidence="2" type="ORF">DWX92_12510</name>
</gene>
<dbReference type="Proteomes" id="UP000285274">
    <property type="component" value="Unassembled WGS sequence"/>
</dbReference>
<evidence type="ECO:0000313" key="3">
    <source>
        <dbReference type="Proteomes" id="UP000285274"/>
    </source>
</evidence>
<dbReference type="EMBL" id="QRVM01000129">
    <property type="protein sequence ID" value="RGS42972.1"/>
    <property type="molecule type" value="Genomic_DNA"/>
</dbReference>
<name>A0A412IS94_9FIRM</name>
<protein>
    <recommendedName>
        <fullName evidence="4">O-antigen ligase domain-containing protein</fullName>
    </recommendedName>
</protein>
<evidence type="ECO:0000256" key="1">
    <source>
        <dbReference type="SAM" id="Phobius"/>
    </source>
</evidence>
<keyword evidence="1" id="KW-1133">Transmembrane helix</keyword>
<sequence>MGLNINGLYYDRLILPNGLYSHNFVLESLLSLGWIFGTYFLIWIFKCLIKGFIMQGQNGKCVFIFIVSSLFLRYFLSGSIFGEGKFILFMASLISINKHYILD</sequence>
<keyword evidence="1" id="KW-0812">Transmembrane</keyword>
<evidence type="ECO:0000313" key="2">
    <source>
        <dbReference type="EMBL" id="RGS42972.1"/>
    </source>
</evidence>
<accession>A0A412IS94</accession>
<keyword evidence="1" id="KW-0472">Membrane</keyword>
<reference evidence="2 3" key="1">
    <citation type="submission" date="2018-08" db="EMBL/GenBank/DDBJ databases">
        <title>A genome reference for cultivated species of the human gut microbiota.</title>
        <authorList>
            <person name="Zou Y."/>
            <person name="Xue W."/>
            <person name="Luo G."/>
        </authorList>
    </citation>
    <scope>NUCLEOTIDE SEQUENCE [LARGE SCALE GENOMIC DNA]</scope>
    <source>
        <strain evidence="2 3">AF22-10AC</strain>
    </source>
</reference>
<dbReference type="AlphaFoldDB" id="A0A412IS94"/>
<proteinExistence type="predicted"/>
<comment type="caution">
    <text evidence="2">The sequence shown here is derived from an EMBL/GenBank/DDBJ whole genome shotgun (WGS) entry which is preliminary data.</text>
</comment>
<feature type="transmembrane region" description="Helical" evidence="1">
    <location>
        <begin position="61"/>
        <end position="80"/>
    </location>
</feature>
<evidence type="ECO:0008006" key="4">
    <source>
        <dbReference type="Google" id="ProtNLM"/>
    </source>
</evidence>
<feature type="transmembrane region" description="Helical" evidence="1">
    <location>
        <begin position="29"/>
        <end position="49"/>
    </location>
</feature>